<evidence type="ECO:0000259" key="1">
    <source>
        <dbReference type="Pfam" id="PF12867"/>
    </source>
</evidence>
<dbReference type="STRING" id="157838.AN964_11350"/>
<evidence type="ECO:0000313" key="3">
    <source>
        <dbReference type="Proteomes" id="UP000051888"/>
    </source>
</evidence>
<dbReference type="InterPro" id="IPR034660">
    <property type="entry name" value="DinB/YfiT-like"/>
</dbReference>
<dbReference type="EMBL" id="LJJC01000004">
    <property type="protein sequence ID" value="KQL54034.1"/>
    <property type="molecule type" value="Genomic_DNA"/>
</dbReference>
<dbReference type="Proteomes" id="UP000051888">
    <property type="component" value="Unassembled WGS sequence"/>
</dbReference>
<evidence type="ECO:0000313" key="2">
    <source>
        <dbReference type="EMBL" id="KQL54034.1"/>
    </source>
</evidence>
<dbReference type="RefSeq" id="WP_055739782.1">
    <property type="nucleotide sequence ID" value="NZ_JAAIWL010000074.1"/>
</dbReference>
<dbReference type="AlphaFoldDB" id="A0A0Q3WXZ4"/>
<organism evidence="2 3">
    <name type="scientific">Heyndrickxia shackletonii</name>
    <dbReference type="NCBI Taxonomy" id="157838"/>
    <lineage>
        <taxon>Bacteria</taxon>
        <taxon>Bacillati</taxon>
        <taxon>Bacillota</taxon>
        <taxon>Bacilli</taxon>
        <taxon>Bacillales</taxon>
        <taxon>Bacillaceae</taxon>
        <taxon>Heyndrickxia</taxon>
    </lineage>
</organism>
<reference evidence="2 3" key="1">
    <citation type="submission" date="2015-09" db="EMBL/GenBank/DDBJ databases">
        <title>Genome sequencing project for genomic taxonomy and phylogenomics of Bacillus-like bacteria.</title>
        <authorList>
            <person name="Liu B."/>
            <person name="Wang J."/>
            <person name="Zhu Y."/>
            <person name="Liu G."/>
            <person name="Chen Q."/>
            <person name="Chen Z."/>
            <person name="Lan J."/>
            <person name="Che J."/>
            <person name="Ge C."/>
            <person name="Shi H."/>
            <person name="Pan Z."/>
            <person name="Liu X."/>
        </authorList>
    </citation>
    <scope>NUCLEOTIDE SEQUENCE [LARGE SCALE GENOMIC DNA]</scope>
    <source>
        <strain evidence="2 3">LMG 18435</strain>
    </source>
</reference>
<dbReference type="Gene3D" id="1.20.120.450">
    <property type="entry name" value="dinb family like domain"/>
    <property type="match status" value="1"/>
</dbReference>
<comment type="caution">
    <text evidence="2">The sequence shown here is derived from an EMBL/GenBank/DDBJ whole genome shotgun (WGS) entry which is preliminary data.</text>
</comment>
<dbReference type="OrthoDB" id="9798830at2"/>
<sequence>MEVRTLLLQQWASCLDQEDWFPPLEKVLEDITFEQAIWKPVEGAHSIWELVCHLLFFEKRILLRFLGETKNEPQAENNEATYRLPTETSQNWQKTKQEYFYVHRELEKILATSELEDLYREIPKDNPLMIELKSLAMHDAYHIGQIVFLSKMQGAWAAKRSF</sequence>
<accession>A0A0Q3WXZ4</accession>
<name>A0A0Q3WXZ4_9BACI</name>
<dbReference type="SUPFAM" id="SSF109854">
    <property type="entry name" value="DinB/YfiT-like putative metalloenzymes"/>
    <property type="match status" value="1"/>
</dbReference>
<protein>
    <recommendedName>
        <fullName evidence="1">DinB-like domain-containing protein</fullName>
    </recommendedName>
</protein>
<dbReference type="PATRIC" id="fig|157838.3.peg.2497"/>
<dbReference type="Pfam" id="PF12867">
    <property type="entry name" value="DinB_2"/>
    <property type="match status" value="1"/>
</dbReference>
<proteinExistence type="predicted"/>
<gene>
    <name evidence="2" type="ORF">AN964_11350</name>
</gene>
<feature type="domain" description="DinB-like" evidence="1">
    <location>
        <begin position="24"/>
        <end position="146"/>
    </location>
</feature>
<dbReference type="InterPro" id="IPR024775">
    <property type="entry name" value="DinB-like"/>
</dbReference>
<keyword evidence="3" id="KW-1185">Reference proteome</keyword>